<evidence type="ECO:0000313" key="3">
    <source>
        <dbReference type="EMBL" id="KGP64049.1"/>
    </source>
</evidence>
<evidence type="ECO:0000256" key="1">
    <source>
        <dbReference type="SAM" id="MobiDB-lite"/>
    </source>
</evidence>
<keyword evidence="2" id="KW-1133">Transmembrane helix</keyword>
<feature type="transmembrane region" description="Helical" evidence="2">
    <location>
        <begin position="104"/>
        <end position="125"/>
    </location>
</feature>
<proteinExistence type="predicted"/>
<keyword evidence="2" id="KW-0472">Membrane</keyword>
<evidence type="ECO:0008006" key="5">
    <source>
        <dbReference type="Google" id="ProtNLM"/>
    </source>
</evidence>
<comment type="caution">
    <text evidence="3">The sequence shown here is derived from an EMBL/GenBank/DDBJ whole genome shotgun (WGS) entry which is preliminary data.</text>
</comment>
<reference evidence="3 4" key="1">
    <citation type="submission" date="2014-05" db="EMBL/GenBank/DDBJ databases">
        <authorList>
            <person name="Rizzardi K."/>
            <person name="Winiecka-Krusnell J."/>
            <person name="Ramliden M."/>
            <person name="Alm E."/>
            <person name="Andersson S."/>
            <person name="Byfors S."/>
        </authorList>
    </citation>
    <scope>NUCLEOTIDE SEQUENCE [LARGE SCALE GENOMIC DNA]</scope>
    <source>
        <strain evidence="3 4">LEGN</strain>
    </source>
</reference>
<organism evidence="3 4">
    <name type="scientific">Legionella norrlandica</name>
    <dbReference type="NCBI Taxonomy" id="1498499"/>
    <lineage>
        <taxon>Bacteria</taxon>
        <taxon>Pseudomonadati</taxon>
        <taxon>Pseudomonadota</taxon>
        <taxon>Gammaproteobacteria</taxon>
        <taxon>Legionellales</taxon>
        <taxon>Legionellaceae</taxon>
        <taxon>Legionella</taxon>
    </lineage>
</organism>
<dbReference type="RefSeq" id="WP_035887436.1">
    <property type="nucleotide sequence ID" value="NZ_JNCF01000006.1"/>
</dbReference>
<dbReference type="OrthoDB" id="5654363at2"/>
<sequence length="242" mass="25078">MTFKQFATGVFYLPATVFSGLTNLFLGSYAKDKRGNYITDDEGNYVKYRGLISLTLDAVKYVGTSIANFISNHKKAIAVAFWASLVVAGAAALTVAFWPAALAAVANFTVLGFSIAALVGTGYAAQVAATAGVAAVVTSAAVYAGAAVINAVKSLVGFCAGLRSKASSNKVDFEPANDDEIEFDVKKNPLSGLNGPKVDSSLARSSSADEEPKHTTSVFAEPKKSVPAPVASEEAKTSISMN</sequence>
<dbReference type="Proteomes" id="UP000054422">
    <property type="component" value="Unassembled WGS sequence"/>
</dbReference>
<accession>A0A0A2SX88</accession>
<evidence type="ECO:0000256" key="2">
    <source>
        <dbReference type="SAM" id="Phobius"/>
    </source>
</evidence>
<feature type="transmembrane region" description="Helical" evidence="2">
    <location>
        <begin position="6"/>
        <end position="26"/>
    </location>
</feature>
<dbReference type="STRING" id="1498499.EP47_03765"/>
<keyword evidence="4" id="KW-1185">Reference proteome</keyword>
<dbReference type="EMBL" id="JNCF01000006">
    <property type="protein sequence ID" value="KGP64049.1"/>
    <property type="molecule type" value="Genomic_DNA"/>
</dbReference>
<dbReference type="AlphaFoldDB" id="A0A0A2SX88"/>
<feature type="region of interest" description="Disordered" evidence="1">
    <location>
        <begin position="187"/>
        <end position="242"/>
    </location>
</feature>
<feature type="transmembrane region" description="Helical" evidence="2">
    <location>
        <begin position="132"/>
        <end position="152"/>
    </location>
</feature>
<gene>
    <name evidence="3" type="ORF">EP47_03765</name>
</gene>
<protein>
    <recommendedName>
        <fullName evidence="5">Transmembrane protein</fullName>
    </recommendedName>
</protein>
<keyword evidence="2" id="KW-0812">Transmembrane</keyword>
<name>A0A0A2SX88_9GAMM</name>
<evidence type="ECO:0000313" key="4">
    <source>
        <dbReference type="Proteomes" id="UP000054422"/>
    </source>
</evidence>
<feature type="transmembrane region" description="Helical" evidence="2">
    <location>
        <begin position="76"/>
        <end position="98"/>
    </location>
</feature>